<protein>
    <submittedName>
        <fullName evidence="2">BT4734/BF3469 family protein</fullName>
    </submittedName>
</protein>
<evidence type="ECO:0000259" key="1">
    <source>
        <dbReference type="Pfam" id="PF08800"/>
    </source>
</evidence>
<dbReference type="RefSeq" id="WP_378297937.1">
    <property type="nucleotide sequence ID" value="NZ_JBHULX010000001.1"/>
</dbReference>
<organism evidence="2 3">
    <name type="scientific">Aquimarina hainanensis</name>
    <dbReference type="NCBI Taxonomy" id="1578017"/>
    <lineage>
        <taxon>Bacteria</taxon>
        <taxon>Pseudomonadati</taxon>
        <taxon>Bacteroidota</taxon>
        <taxon>Flavobacteriia</taxon>
        <taxon>Flavobacteriales</taxon>
        <taxon>Flavobacteriaceae</taxon>
        <taxon>Aquimarina</taxon>
    </lineage>
</organism>
<name>A0ABW5N2G5_9FLAO</name>
<comment type="caution">
    <text evidence="2">The sequence shown here is derived from an EMBL/GenBank/DDBJ whole genome shotgun (WGS) entry which is preliminary data.</text>
</comment>
<accession>A0ABW5N2G5</accession>
<keyword evidence="3" id="KW-1185">Reference proteome</keyword>
<proteinExistence type="predicted"/>
<evidence type="ECO:0000313" key="2">
    <source>
        <dbReference type="EMBL" id="MFD2589705.1"/>
    </source>
</evidence>
<dbReference type="EMBL" id="JBHULX010000001">
    <property type="protein sequence ID" value="MFD2589705.1"/>
    <property type="molecule type" value="Genomic_DNA"/>
</dbReference>
<dbReference type="Proteomes" id="UP001597459">
    <property type="component" value="Unassembled WGS sequence"/>
</dbReference>
<sequence>MIPDTKWEPRFSYFSKNLYNLIPTKTIGLLQVYRMLTDISRKHRTTHLRKLSSEKEQKEYKKKHFDYVTFSGVFTKRNNNALQTHSKLLTIDIDDIPNTTELTDIRKTLLKDPYFSSQLLFISPGGNGLKWIIKIALDEVSHTEYFQAVSNYIKQTYNIHIDTSGSDVCRACLLPYDPNPFIHQKYISDVKI</sequence>
<gene>
    <name evidence="2" type="ORF">ACFSTE_02615</name>
</gene>
<dbReference type="InterPro" id="IPR014907">
    <property type="entry name" value="BT4734-like_N"/>
</dbReference>
<feature type="domain" description="BT4734-like N-terminal" evidence="1">
    <location>
        <begin position="62"/>
        <end position="180"/>
    </location>
</feature>
<reference evidence="3" key="1">
    <citation type="journal article" date="2019" name="Int. J. Syst. Evol. Microbiol.">
        <title>The Global Catalogue of Microorganisms (GCM) 10K type strain sequencing project: providing services to taxonomists for standard genome sequencing and annotation.</title>
        <authorList>
            <consortium name="The Broad Institute Genomics Platform"/>
            <consortium name="The Broad Institute Genome Sequencing Center for Infectious Disease"/>
            <person name="Wu L."/>
            <person name="Ma J."/>
        </authorList>
    </citation>
    <scope>NUCLEOTIDE SEQUENCE [LARGE SCALE GENOMIC DNA]</scope>
    <source>
        <strain evidence="3">KCTC 42423</strain>
    </source>
</reference>
<dbReference type="Pfam" id="PF08800">
    <property type="entry name" value="BT4734-like_N"/>
    <property type="match status" value="1"/>
</dbReference>
<evidence type="ECO:0000313" key="3">
    <source>
        <dbReference type="Proteomes" id="UP001597459"/>
    </source>
</evidence>